<dbReference type="InterPro" id="IPR015421">
    <property type="entry name" value="PyrdxlP-dep_Trfase_major"/>
</dbReference>
<dbReference type="NCBIfam" id="NF006569">
    <property type="entry name" value="PRK09082.1"/>
    <property type="match status" value="1"/>
</dbReference>
<keyword evidence="5" id="KW-0663">Pyridoxal phosphate</keyword>
<gene>
    <name evidence="7" type="ORF">HU137_02945</name>
</gene>
<dbReference type="GO" id="GO:0005737">
    <property type="term" value="C:cytoplasm"/>
    <property type="evidence" value="ECO:0007669"/>
    <property type="project" value="TreeGrafter"/>
</dbReference>
<dbReference type="InterPro" id="IPR015424">
    <property type="entry name" value="PyrdxlP-dep_Trfase"/>
</dbReference>
<feature type="domain" description="Aminotransferase class I/classII large" evidence="6">
    <location>
        <begin position="27"/>
        <end position="375"/>
    </location>
</feature>
<organism evidence="7 8">
    <name type="scientific">Moheibacter lacus</name>
    <dbReference type="NCBI Taxonomy" id="2745851"/>
    <lineage>
        <taxon>Bacteria</taxon>
        <taxon>Pseudomonadati</taxon>
        <taxon>Bacteroidota</taxon>
        <taxon>Flavobacteriia</taxon>
        <taxon>Flavobacteriales</taxon>
        <taxon>Weeksellaceae</taxon>
        <taxon>Moheibacter</taxon>
    </lineage>
</organism>
<accession>A0A838ZK22</accession>
<dbReference type="PANTHER" id="PTHR43807:SF20">
    <property type="entry name" value="FI04487P"/>
    <property type="match status" value="1"/>
</dbReference>
<keyword evidence="3 7" id="KW-0032">Aminotransferase</keyword>
<dbReference type="AlphaFoldDB" id="A0A838ZK22"/>
<evidence type="ECO:0000256" key="4">
    <source>
        <dbReference type="ARBA" id="ARBA00022679"/>
    </source>
</evidence>
<evidence type="ECO:0000256" key="2">
    <source>
        <dbReference type="ARBA" id="ARBA00007441"/>
    </source>
</evidence>
<dbReference type="PANTHER" id="PTHR43807">
    <property type="entry name" value="FI04487P"/>
    <property type="match status" value="1"/>
</dbReference>
<protein>
    <submittedName>
        <fullName evidence="7">Aminotransferase class I/II-fold pyridoxal phosphate-dependent enzyme</fullName>
    </submittedName>
</protein>
<dbReference type="Proteomes" id="UP000552241">
    <property type="component" value="Unassembled WGS sequence"/>
</dbReference>
<evidence type="ECO:0000256" key="3">
    <source>
        <dbReference type="ARBA" id="ARBA00022576"/>
    </source>
</evidence>
<comment type="similarity">
    <text evidence="2">Belongs to the class-I pyridoxal-phosphate-dependent aminotransferase family.</text>
</comment>
<dbReference type="Gene3D" id="3.90.1150.10">
    <property type="entry name" value="Aspartate Aminotransferase, domain 1"/>
    <property type="match status" value="1"/>
</dbReference>
<dbReference type="GO" id="GO:0030170">
    <property type="term" value="F:pyridoxal phosphate binding"/>
    <property type="evidence" value="ECO:0007669"/>
    <property type="project" value="InterPro"/>
</dbReference>
<comment type="caution">
    <text evidence="7">The sequence shown here is derived from an EMBL/GenBank/DDBJ whole genome shotgun (WGS) entry which is preliminary data.</text>
</comment>
<dbReference type="InterPro" id="IPR015422">
    <property type="entry name" value="PyrdxlP-dep_Trfase_small"/>
</dbReference>
<dbReference type="GO" id="GO:0016212">
    <property type="term" value="F:kynurenine-oxoglutarate transaminase activity"/>
    <property type="evidence" value="ECO:0007669"/>
    <property type="project" value="TreeGrafter"/>
</dbReference>
<evidence type="ECO:0000259" key="6">
    <source>
        <dbReference type="Pfam" id="PF00155"/>
    </source>
</evidence>
<dbReference type="FunFam" id="3.40.640.10:FF:000033">
    <property type="entry name" value="Aspartate aminotransferase"/>
    <property type="match status" value="1"/>
</dbReference>
<reference evidence="7 8" key="1">
    <citation type="submission" date="2020-07" db="EMBL/GenBank/DDBJ databases">
        <title>Moheibacter lacus sp. nov., a member of the family Flavobacteriaceae isolated from freshwater lake sediment.</title>
        <authorList>
            <person name="Liu Y."/>
        </authorList>
    </citation>
    <scope>NUCLEOTIDE SEQUENCE [LARGE SCALE GENOMIC DNA]</scope>
    <source>
        <strain evidence="7 8">BDHS18</strain>
    </source>
</reference>
<dbReference type="InterPro" id="IPR004839">
    <property type="entry name" value="Aminotransferase_I/II_large"/>
</dbReference>
<dbReference type="Gene3D" id="3.40.640.10">
    <property type="entry name" value="Type I PLP-dependent aspartate aminotransferase-like (Major domain)"/>
    <property type="match status" value="1"/>
</dbReference>
<dbReference type="Pfam" id="PF00155">
    <property type="entry name" value="Aminotran_1_2"/>
    <property type="match status" value="1"/>
</dbReference>
<proteinExistence type="inferred from homology"/>
<name>A0A838ZK22_9FLAO</name>
<evidence type="ECO:0000313" key="7">
    <source>
        <dbReference type="EMBL" id="MBA5628724.1"/>
    </source>
</evidence>
<dbReference type="RefSeq" id="WP_182042312.1">
    <property type="nucleotide sequence ID" value="NZ_JACDZE010000001.1"/>
</dbReference>
<keyword evidence="4 7" id="KW-0808">Transferase</keyword>
<evidence type="ECO:0000256" key="5">
    <source>
        <dbReference type="ARBA" id="ARBA00022898"/>
    </source>
</evidence>
<evidence type="ECO:0000256" key="1">
    <source>
        <dbReference type="ARBA" id="ARBA00001933"/>
    </source>
</evidence>
<keyword evidence="8" id="KW-1185">Reference proteome</keyword>
<dbReference type="InterPro" id="IPR051326">
    <property type="entry name" value="Kynurenine-oxoglutarate_AT"/>
</dbReference>
<dbReference type="CDD" id="cd00609">
    <property type="entry name" value="AAT_like"/>
    <property type="match status" value="1"/>
</dbReference>
<dbReference type="EMBL" id="JACDZE010000001">
    <property type="protein sequence ID" value="MBA5628724.1"/>
    <property type="molecule type" value="Genomic_DNA"/>
</dbReference>
<dbReference type="SUPFAM" id="SSF53383">
    <property type="entry name" value="PLP-dependent transferases"/>
    <property type="match status" value="1"/>
</dbReference>
<sequence length="380" mass="43448">MNFLSKLPNVGTTIFTIMSKLAQENHAVNLSQGFPDFDPSPKLMDLVTIAMKSGHNQYATMSGVKELREEIAKKSEEIYGSIYHPESEVTVTTGGSEAIFSIISAFIHSGDEVILFEPAFDLYRPVIELFGGKVKAVQLKAPEFTIDWNEVKNLISPKTKMILLNNPNNPATYLLKPSDFQSLIKIVQDTEILVLSDEVYEHMVFDEEKFISVSQFPELKNRSFVVASFGKLFHITGWKVGYFLAPEELTREVRKVHQYNTFSVSTPFQFAIAEFLKNKSEYLHLPEFFQQKRDFLIEGLKSTPFEIIPPKGTYYLLADYSQISDLNDLEFSKYLTEKYKVATIPLSAFYEIPPQQKLLRICFAKKEETLEKAIELLNKI</sequence>
<comment type="cofactor">
    <cofactor evidence="1">
        <name>pyridoxal 5'-phosphate</name>
        <dbReference type="ChEBI" id="CHEBI:597326"/>
    </cofactor>
</comment>
<evidence type="ECO:0000313" key="8">
    <source>
        <dbReference type="Proteomes" id="UP000552241"/>
    </source>
</evidence>